<accession>A0ABS2HJF8</accession>
<keyword evidence="4" id="KW-1185">Reference proteome</keyword>
<feature type="domain" description="Glycosyl-hydrolase family 116 N-terminal" evidence="2">
    <location>
        <begin position="139"/>
        <end position="459"/>
    </location>
</feature>
<evidence type="ECO:0000259" key="2">
    <source>
        <dbReference type="Pfam" id="PF12215"/>
    </source>
</evidence>
<dbReference type="SUPFAM" id="SSF48208">
    <property type="entry name" value="Six-hairpin glycosidases"/>
    <property type="match status" value="1"/>
</dbReference>
<dbReference type="InterPro" id="IPR006775">
    <property type="entry name" value="GH116_catalytic"/>
</dbReference>
<dbReference type="Gene3D" id="1.50.10.10">
    <property type="match status" value="1"/>
</dbReference>
<name>A0ABS2HJF8_9VIBR</name>
<dbReference type="EMBL" id="JAFEUM010000002">
    <property type="protein sequence ID" value="MBM7035956.1"/>
    <property type="molecule type" value="Genomic_DNA"/>
</dbReference>
<reference evidence="3 4" key="1">
    <citation type="submission" date="2021-02" db="EMBL/GenBank/DDBJ databases">
        <authorList>
            <person name="Park J.-S."/>
        </authorList>
    </citation>
    <scope>NUCLEOTIDE SEQUENCE [LARGE SCALE GENOMIC DNA]</scope>
    <source>
        <strain evidence="3 4">188UL20-2</strain>
    </source>
</reference>
<dbReference type="PANTHER" id="PTHR12654">
    <property type="entry name" value="BILE ACID BETA-GLUCOSIDASE-RELATED"/>
    <property type="match status" value="1"/>
</dbReference>
<protein>
    <submittedName>
        <fullName evidence="3">Glucosylceramidase</fullName>
    </submittedName>
</protein>
<evidence type="ECO:0000259" key="1">
    <source>
        <dbReference type="Pfam" id="PF04685"/>
    </source>
</evidence>
<dbReference type="Pfam" id="PF12215">
    <property type="entry name" value="Glyco_hydr_116N"/>
    <property type="match status" value="1"/>
</dbReference>
<evidence type="ECO:0000313" key="4">
    <source>
        <dbReference type="Proteomes" id="UP000809621"/>
    </source>
</evidence>
<dbReference type="Pfam" id="PF04685">
    <property type="entry name" value="DUF608"/>
    <property type="match status" value="1"/>
</dbReference>
<dbReference type="InterPro" id="IPR052566">
    <property type="entry name" value="Non-lysos_glucosylceramidase"/>
</dbReference>
<dbReference type="Proteomes" id="UP000809621">
    <property type="component" value="Unassembled WGS sequence"/>
</dbReference>
<proteinExistence type="predicted"/>
<gene>
    <name evidence="3" type="ORF">JQC93_05995</name>
</gene>
<feature type="domain" description="Glycosyl-hydrolase family 116 catalytic region" evidence="1">
    <location>
        <begin position="510"/>
        <end position="931"/>
    </location>
</feature>
<dbReference type="InterPro" id="IPR012341">
    <property type="entry name" value="6hp_glycosidase-like_sf"/>
</dbReference>
<organism evidence="3 4">
    <name type="scientific">Vibrio ulleungensis</name>
    <dbReference type="NCBI Taxonomy" id="2807619"/>
    <lineage>
        <taxon>Bacteria</taxon>
        <taxon>Pseudomonadati</taxon>
        <taxon>Pseudomonadota</taxon>
        <taxon>Gammaproteobacteria</taxon>
        <taxon>Vibrionales</taxon>
        <taxon>Vibrionaceae</taxon>
        <taxon>Vibrio</taxon>
    </lineage>
</organism>
<comment type="caution">
    <text evidence="3">The sequence shown here is derived from an EMBL/GenBank/DDBJ whole genome shotgun (WGS) entry which is preliminary data.</text>
</comment>
<sequence length="1025" mass="113468">MINSIPYTTYHGSAAQLCRKGDAVEFIQPWYTPISTTPANTGMAIGGIGSTFTLTPQGQTPNFSSIPGIFIDCSEEDIHFNDFYCSVMAPLSLDNIALGKMDEVSIFLKFYPALFNGKTLDLTEATTALESIKQAAISGSFYADNRDSFQRWNIELNSKTRNAIKVDERALETQLLVLVDFFNGLLINTSAQSLALTAGEATRGEVNAVPGEQIDYKALYPIAHFDYQSFGDIAVSRKVVSPVVKDDKVLCSLPMHWNHFSLSNQGSGTKLVTLVQPLNNLIGSTYRKGRDGIQDSACSLTQNPISQHHESVQFTHDDQLFNGVSQSSQSGYAADIEGEVIYGVQVDRSLVESGKVTATTKRNVYTTKRDKVVKAALETGRTNDHFDYGIYTKREALASLVTVQVELKPGESVDVRFAQLHDHKKISLNGWESEKAYTQFYSNENTANTILNEWLPQLESIEKRIVDQQSDYLAKAKQSMSDSAAVKHATMAMNTLSFLAESTVWDAKDKFLVKECVDYPFFNSLDVYFYGSFSLLYLLPELDGSVMKEFANAILAADDTTRRFWEYEDKPHAELVDGKYEGVRAITGAVIHDLGSPFDIQPDAYTWHNVKEWKDLAPKYILMVYRHYQRSGDIEIVKACWEAIGASLDYLGNLIEEGDTLPLTRGTDDTFDNLSSHGVSIYCGSLWVAGLKAASEMASMLGHSELSADWRAQSDAALVTLEQGLWDEKQGYYHFFVTPIQAKHLTGVEYQALEALGIAMTGNPLSDMVALNQYLDSVDAGSPLSKLEQRQVKKKQLKHIAPQAFTEAFDQLVADSDNSFGDALLADSYLKLIGLEGIFDASRIERSLDYILARNFEANSPKLGVANMVLADGAPHDAFQAQDVWIGVQFSVATALRLAGKTEQAEALMNTVYDALYELAKIPFAAPEGFNCSVAVSAEDLADQFDLALPKACEWLTALKTSGCLLSDGRVHPSITKDRSEFFELVNKDIDAASITKLHPWLLSTGLKYTAGRYFRPGMIFSYLY</sequence>
<dbReference type="RefSeq" id="WP_205157572.1">
    <property type="nucleotide sequence ID" value="NZ_JAFEUM010000002.1"/>
</dbReference>
<dbReference type="InterPro" id="IPR024462">
    <property type="entry name" value="GH116_N"/>
</dbReference>
<dbReference type="PANTHER" id="PTHR12654:SF0">
    <property type="entry name" value="NON-LYSOSOMAL GLUCOSYLCERAMIDASE"/>
    <property type="match status" value="1"/>
</dbReference>
<evidence type="ECO:0000313" key="3">
    <source>
        <dbReference type="EMBL" id="MBM7035956.1"/>
    </source>
</evidence>
<dbReference type="InterPro" id="IPR008928">
    <property type="entry name" value="6-hairpin_glycosidase_sf"/>
</dbReference>